<name>A0A2N0D853_RHISU</name>
<feature type="domain" description="NAD-dependent epimerase/dehydratase" evidence="1">
    <location>
        <begin position="36"/>
        <end position="126"/>
    </location>
</feature>
<dbReference type="PROSITE" id="PS00061">
    <property type="entry name" value="ADH_SHORT"/>
    <property type="match status" value="1"/>
</dbReference>
<accession>A0A2N0D853</accession>
<dbReference type="STRING" id="1041146.GCA_000427985_04790"/>
<gene>
    <name evidence="2" type="ORF">CWR43_17715</name>
</gene>
<dbReference type="SUPFAM" id="SSF51735">
    <property type="entry name" value="NAD(P)-binding Rossmann-fold domains"/>
    <property type="match status" value="1"/>
</dbReference>
<proteinExistence type="predicted"/>
<organism evidence="2 3">
    <name type="scientific">Rhizobium sullae</name>
    <name type="common">Rhizobium hedysari</name>
    <dbReference type="NCBI Taxonomy" id="50338"/>
    <lineage>
        <taxon>Bacteria</taxon>
        <taxon>Pseudomonadati</taxon>
        <taxon>Pseudomonadota</taxon>
        <taxon>Alphaproteobacteria</taxon>
        <taxon>Hyphomicrobiales</taxon>
        <taxon>Rhizobiaceae</taxon>
        <taxon>Rhizobium/Agrobacterium group</taxon>
        <taxon>Rhizobium</taxon>
    </lineage>
</organism>
<dbReference type="InterPro" id="IPR036291">
    <property type="entry name" value="NAD(P)-bd_dom_sf"/>
</dbReference>
<dbReference type="Proteomes" id="UP000232164">
    <property type="component" value="Unassembled WGS sequence"/>
</dbReference>
<dbReference type="InterPro" id="IPR020904">
    <property type="entry name" value="Sc_DH/Rdtase_CS"/>
</dbReference>
<dbReference type="Gene3D" id="3.40.50.720">
    <property type="entry name" value="NAD(P)-binding Rossmann-like Domain"/>
    <property type="match status" value="1"/>
</dbReference>
<dbReference type="AlphaFoldDB" id="A0A2N0D853"/>
<dbReference type="EMBL" id="PIQN01000013">
    <property type="protein sequence ID" value="PKA42283.1"/>
    <property type="molecule type" value="Genomic_DNA"/>
</dbReference>
<sequence>MSKEALMCLRLLGPRVHLLRISALLACLVRRMQCTPQPLTLYGVTKLAVEGIARVYAADYGIASVGLRPYVVYGPGESSGIAAGPSIAIAASRRKEAATIRFSGRVGFVYVDDVAQLLAAATTRPIQGATVLTMTGDTREIVDFKAALVARTGWTTIDIEGPPLRIPSDLTSDPVPLWLGNHPPTSIEDGIEASIAALRGQNGP</sequence>
<reference evidence="2 3" key="1">
    <citation type="submission" date="2017-11" db="EMBL/GenBank/DDBJ databases">
        <authorList>
            <person name="Han C.G."/>
        </authorList>
    </citation>
    <scope>NUCLEOTIDE SEQUENCE [LARGE SCALE GENOMIC DNA]</scope>
    <source>
        <strain evidence="2 3">HCNT1</strain>
    </source>
</reference>
<dbReference type="InterPro" id="IPR001509">
    <property type="entry name" value="Epimerase_deHydtase"/>
</dbReference>
<comment type="caution">
    <text evidence="2">The sequence shown here is derived from an EMBL/GenBank/DDBJ whole genome shotgun (WGS) entry which is preliminary data.</text>
</comment>
<dbReference type="Pfam" id="PF01370">
    <property type="entry name" value="Epimerase"/>
    <property type="match status" value="1"/>
</dbReference>
<evidence type="ECO:0000259" key="1">
    <source>
        <dbReference type="Pfam" id="PF01370"/>
    </source>
</evidence>
<reference evidence="2 3" key="2">
    <citation type="submission" date="2017-12" db="EMBL/GenBank/DDBJ databases">
        <title>Genome sequence of Rhizobium sullae HCNT1 isolated from Sulla coronaria nodules and featuring peculiar denitrification phenotypes.</title>
        <authorList>
            <person name="De Diego-Diaz B."/>
            <person name="Treu L."/>
            <person name="Campanaro S."/>
            <person name="Da Silva Duarte V."/>
            <person name="Basaglia M."/>
            <person name="Favaro L."/>
            <person name="Casella S."/>
            <person name="Squartini A."/>
        </authorList>
    </citation>
    <scope>NUCLEOTIDE SEQUENCE [LARGE SCALE GENOMIC DNA]</scope>
    <source>
        <strain evidence="2 3">HCNT1</strain>
    </source>
</reference>
<protein>
    <recommendedName>
        <fullName evidence="1">NAD-dependent epimerase/dehydratase domain-containing protein</fullName>
    </recommendedName>
</protein>
<evidence type="ECO:0000313" key="2">
    <source>
        <dbReference type="EMBL" id="PKA42283.1"/>
    </source>
</evidence>
<evidence type="ECO:0000313" key="3">
    <source>
        <dbReference type="Proteomes" id="UP000232164"/>
    </source>
</evidence>